<comment type="caution">
    <text evidence="1">The sequence shown here is derived from an EMBL/GenBank/DDBJ whole genome shotgun (WGS) entry which is preliminary data.</text>
</comment>
<dbReference type="Proteomes" id="UP000663873">
    <property type="component" value="Unassembled WGS sequence"/>
</dbReference>
<organism evidence="1 5">
    <name type="scientific">Rotaria socialis</name>
    <dbReference type="NCBI Taxonomy" id="392032"/>
    <lineage>
        <taxon>Eukaryota</taxon>
        <taxon>Metazoa</taxon>
        <taxon>Spiralia</taxon>
        <taxon>Gnathifera</taxon>
        <taxon>Rotifera</taxon>
        <taxon>Eurotatoria</taxon>
        <taxon>Bdelloidea</taxon>
        <taxon>Philodinida</taxon>
        <taxon>Philodinidae</taxon>
        <taxon>Rotaria</taxon>
    </lineage>
</organism>
<dbReference type="AlphaFoldDB" id="A0A817P700"/>
<dbReference type="Proteomes" id="UP000663851">
    <property type="component" value="Unassembled WGS sequence"/>
</dbReference>
<dbReference type="Proteomes" id="UP000663833">
    <property type="component" value="Unassembled WGS sequence"/>
</dbReference>
<evidence type="ECO:0000313" key="6">
    <source>
        <dbReference type="Proteomes" id="UP000663873"/>
    </source>
</evidence>
<evidence type="ECO:0000313" key="4">
    <source>
        <dbReference type="EMBL" id="CAF4541963.1"/>
    </source>
</evidence>
<gene>
    <name evidence="3" type="ORF">HFQ381_LOCUS23489</name>
    <name evidence="2" type="ORF">LUA448_LOCUS5548</name>
    <name evidence="1" type="ORF">TIS948_LOCUS9119</name>
    <name evidence="4" type="ORF">UJA718_LOCUS28816</name>
</gene>
<accession>A0A817P700</accession>
<keyword evidence="6" id="KW-1185">Reference proteome</keyword>
<evidence type="ECO:0000313" key="1">
    <source>
        <dbReference type="EMBL" id="CAF3140352.1"/>
    </source>
</evidence>
<reference evidence="1" key="1">
    <citation type="submission" date="2021-02" db="EMBL/GenBank/DDBJ databases">
        <authorList>
            <person name="Nowell W R."/>
        </authorList>
    </citation>
    <scope>NUCLEOTIDE SEQUENCE</scope>
</reference>
<dbReference type="EMBL" id="CAJOBO010002344">
    <property type="protein sequence ID" value="CAF4445838.1"/>
    <property type="molecule type" value="Genomic_DNA"/>
</dbReference>
<evidence type="ECO:0000313" key="5">
    <source>
        <dbReference type="Proteomes" id="UP000663825"/>
    </source>
</evidence>
<evidence type="ECO:0000313" key="3">
    <source>
        <dbReference type="EMBL" id="CAF4445838.1"/>
    </source>
</evidence>
<dbReference type="EMBL" id="CAJNXB010001160">
    <property type="protein sequence ID" value="CAF3140352.1"/>
    <property type="molecule type" value="Genomic_DNA"/>
</dbReference>
<proteinExistence type="predicted"/>
<sequence length="97" mass="11114">MFAQQPLCLPKNRQMSTHLYYHYLKKIVSKHASQIVCLHLSERNAPCAVDYFLPEVPLNELTWPSLTIEDVSHNVLEVLLYHSSLLSKIHSLSLDVG</sequence>
<dbReference type="EMBL" id="CAJNYD010000464">
    <property type="protein sequence ID" value="CAF3263673.1"/>
    <property type="molecule type" value="Genomic_DNA"/>
</dbReference>
<dbReference type="Proteomes" id="UP000663825">
    <property type="component" value="Unassembled WGS sequence"/>
</dbReference>
<evidence type="ECO:0000313" key="2">
    <source>
        <dbReference type="EMBL" id="CAF3263673.1"/>
    </source>
</evidence>
<dbReference type="OrthoDB" id="10511885at2759"/>
<protein>
    <submittedName>
        <fullName evidence="1">Uncharacterized protein</fullName>
    </submittedName>
</protein>
<name>A0A817P700_9BILA</name>
<dbReference type="EMBL" id="CAJOBP010008827">
    <property type="protein sequence ID" value="CAF4541963.1"/>
    <property type="molecule type" value="Genomic_DNA"/>
</dbReference>